<reference evidence="3" key="1">
    <citation type="submission" date="2016-11" db="EMBL/GenBank/DDBJ databases">
        <authorList>
            <person name="Varghese N."/>
            <person name="Submissions S."/>
        </authorList>
    </citation>
    <scope>NUCLEOTIDE SEQUENCE [LARGE SCALE GENOMIC DNA]</scope>
    <source>
        <strain evidence="3">DSM 100564</strain>
    </source>
</reference>
<dbReference type="RefSeq" id="WP_073252482.1">
    <property type="nucleotide sequence ID" value="NZ_FQZQ01000011.1"/>
</dbReference>
<sequence>MRLHPLSEAELTFETERLVLRPFTLEDIDLSRALLFDSEVMKYVGELPEDFDIYKSQHDVVRRGAGGRIGIWCVIEKTTGEKLGDVVLTPLPIELDDTDWASVVPDRYPDAEIETGYLLRRSAWGKGYATEACRRIVRFGFEMTDLDTIVAVTDPENTASMHVLQKCGLRQNGLRRAYRDDNCTDFTITREEWLAQNA</sequence>
<keyword evidence="3" id="KW-1185">Reference proteome</keyword>
<dbReference type="STRING" id="1470563.SAMN05444000_11139"/>
<proteinExistence type="predicted"/>
<dbReference type="Proteomes" id="UP000183982">
    <property type="component" value="Unassembled WGS sequence"/>
</dbReference>
<dbReference type="SUPFAM" id="SSF55729">
    <property type="entry name" value="Acyl-CoA N-acyltransferases (Nat)"/>
    <property type="match status" value="1"/>
</dbReference>
<dbReference type="InterPro" id="IPR000182">
    <property type="entry name" value="GNAT_dom"/>
</dbReference>
<keyword evidence="2" id="KW-0808">Transferase</keyword>
<dbReference type="AlphaFoldDB" id="A0A1M6KZG2"/>
<evidence type="ECO:0000313" key="3">
    <source>
        <dbReference type="Proteomes" id="UP000183982"/>
    </source>
</evidence>
<dbReference type="Pfam" id="PF13302">
    <property type="entry name" value="Acetyltransf_3"/>
    <property type="match status" value="1"/>
</dbReference>
<dbReference type="Gene3D" id="3.40.630.30">
    <property type="match status" value="1"/>
</dbReference>
<name>A0A1M6KZG2_9RHOB</name>
<dbReference type="InterPro" id="IPR051531">
    <property type="entry name" value="N-acetyltransferase"/>
</dbReference>
<organism evidence="2 3">
    <name type="scientific">Shimia gijangensis</name>
    <dbReference type="NCBI Taxonomy" id="1470563"/>
    <lineage>
        <taxon>Bacteria</taxon>
        <taxon>Pseudomonadati</taxon>
        <taxon>Pseudomonadota</taxon>
        <taxon>Alphaproteobacteria</taxon>
        <taxon>Rhodobacterales</taxon>
        <taxon>Roseobacteraceae</taxon>
    </lineage>
</organism>
<dbReference type="PANTHER" id="PTHR43792:SF1">
    <property type="entry name" value="N-ACETYLTRANSFERASE DOMAIN-CONTAINING PROTEIN"/>
    <property type="match status" value="1"/>
</dbReference>
<accession>A0A1M6KZG2</accession>
<feature type="domain" description="N-acetyltransferase" evidence="1">
    <location>
        <begin position="18"/>
        <end position="191"/>
    </location>
</feature>
<gene>
    <name evidence="2" type="ORF">SAMN05444000_11139</name>
</gene>
<dbReference type="PANTHER" id="PTHR43792">
    <property type="entry name" value="GNAT FAMILY, PUTATIVE (AFU_ORTHOLOGUE AFUA_3G00765)-RELATED-RELATED"/>
    <property type="match status" value="1"/>
</dbReference>
<protein>
    <submittedName>
        <fullName evidence="2">Protein N-acetyltransferase, RimJ/RimL family</fullName>
    </submittedName>
</protein>
<dbReference type="OrthoDB" id="6293260at2"/>
<dbReference type="GO" id="GO:0016747">
    <property type="term" value="F:acyltransferase activity, transferring groups other than amino-acyl groups"/>
    <property type="evidence" value="ECO:0007669"/>
    <property type="project" value="InterPro"/>
</dbReference>
<evidence type="ECO:0000259" key="1">
    <source>
        <dbReference type="PROSITE" id="PS51186"/>
    </source>
</evidence>
<dbReference type="InterPro" id="IPR016181">
    <property type="entry name" value="Acyl_CoA_acyltransferase"/>
</dbReference>
<evidence type="ECO:0000313" key="2">
    <source>
        <dbReference type="EMBL" id="SHJ64373.1"/>
    </source>
</evidence>
<dbReference type="EMBL" id="FQZQ01000011">
    <property type="protein sequence ID" value="SHJ64373.1"/>
    <property type="molecule type" value="Genomic_DNA"/>
</dbReference>
<dbReference type="PROSITE" id="PS51186">
    <property type="entry name" value="GNAT"/>
    <property type="match status" value="1"/>
</dbReference>